<dbReference type="SUPFAM" id="SSF51197">
    <property type="entry name" value="Clavaminate synthase-like"/>
    <property type="match status" value="1"/>
</dbReference>
<dbReference type="Pfam" id="PF05721">
    <property type="entry name" value="PhyH"/>
    <property type="match status" value="1"/>
</dbReference>
<dbReference type="Gene3D" id="2.60.120.620">
    <property type="entry name" value="q2cbj1_9rhob like domain"/>
    <property type="match status" value="1"/>
</dbReference>
<sequence length="277" mass="31783">MERKKCRVYIDKEPFEFEVEGDFFWGKDETLFQKENNVISKVKWIDKGYSIVKAFGADEFLSLQKSIKENVIRALKDSSIFFNEECFELEKYHEVVKTDEEHFQVISKTRELTVSDLDFDIESLTQKFGAVLGCKLTSWVEELQKSHVQVRISRPNSLDINPPHRDGYLSFWEDIINIWVPISGCNEKSSLPIVSGSHMLPENKILRTSAKGAKINGNVYNVPCILESSEGDFQMTRPNPKQGEALLFSPFLIHGSAVNQNLDITRVALELRFPKIS</sequence>
<protein>
    <submittedName>
        <fullName evidence="1">Phytanoyl-CoA dioxygenase family protein</fullName>
    </submittedName>
</protein>
<reference evidence="2" key="1">
    <citation type="journal article" date="2019" name="Int. J. Syst. Evol. Microbiol.">
        <title>The Global Catalogue of Microorganisms (GCM) 10K type strain sequencing project: providing services to taxonomists for standard genome sequencing and annotation.</title>
        <authorList>
            <consortium name="The Broad Institute Genomics Platform"/>
            <consortium name="The Broad Institute Genome Sequencing Center for Infectious Disease"/>
            <person name="Wu L."/>
            <person name="Ma J."/>
        </authorList>
    </citation>
    <scope>NUCLEOTIDE SEQUENCE [LARGE SCALE GENOMIC DNA]</scope>
    <source>
        <strain evidence="2">CCUG 62114</strain>
    </source>
</reference>
<keyword evidence="2" id="KW-1185">Reference proteome</keyword>
<comment type="caution">
    <text evidence="1">The sequence shown here is derived from an EMBL/GenBank/DDBJ whole genome shotgun (WGS) entry which is preliminary data.</text>
</comment>
<dbReference type="GO" id="GO:0051213">
    <property type="term" value="F:dioxygenase activity"/>
    <property type="evidence" value="ECO:0007669"/>
    <property type="project" value="UniProtKB-KW"/>
</dbReference>
<dbReference type="Proteomes" id="UP001596997">
    <property type="component" value="Unassembled WGS sequence"/>
</dbReference>
<accession>A0ABW3I5W0</accession>
<keyword evidence="1" id="KW-0560">Oxidoreductase</keyword>
<proteinExistence type="predicted"/>
<dbReference type="InterPro" id="IPR008775">
    <property type="entry name" value="Phytyl_CoA_dOase-like"/>
</dbReference>
<keyword evidence="1" id="KW-0223">Dioxygenase</keyword>
<gene>
    <name evidence="1" type="ORF">ACFQ1O_13630</name>
</gene>
<dbReference type="EMBL" id="JBHTJM010000010">
    <property type="protein sequence ID" value="MFD0965052.1"/>
    <property type="molecule type" value="Genomic_DNA"/>
</dbReference>
<organism evidence="1 2">
    <name type="scientific">Pseudofulvibacter geojedonensis</name>
    <dbReference type="NCBI Taxonomy" id="1123758"/>
    <lineage>
        <taxon>Bacteria</taxon>
        <taxon>Pseudomonadati</taxon>
        <taxon>Bacteroidota</taxon>
        <taxon>Flavobacteriia</taxon>
        <taxon>Flavobacteriales</taxon>
        <taxon>Flavobacteriaceae</taxon>
        <taxon>Pseudofulvibacter</taxon>
    </lineage>
</organism>
<dbReference type="RefSeq" id="WP_377716821.1">
    <property type="nucleotide sequence ID" value="NZ_JBHTJM010000010.1"/>
</dbReference>
<evidence type="ECO:0000313" key="1">
    <source>
        <dbReference type="EMBL" id="MFD0965052.1"/>
    </source>
</evidence>
<evidence type="ECO:0000313" key="2">
    <source>
        <dbReference type="Proteomes" id="UP001596997"/>
    </source>
</evidence>
<name>A0ABW3I5W0_9FLAO</name>